<sequence length="87" mass="10010">MNVHKAITNHSKKQNAIAQEFIKLDQQREYYIEEAVSLCLKGDPFTTDKINEVTKRINDEARLGIVPERKLVTAQMVEEYCASLSKK</sequence>
<dbReference type="Pfam" id="PF10752">
    <property type="entry name" value="DUF2533"/>
    <property type="match status" value="1"/>
</dbReference>
<protein>
    <submittedName>
        <fullName evidence="1">DUF2533 family protein</fullName>
    </submittedName>
</protein>
<dbReference type="OrthoDB" id="2679622at2"/>
<gene>
    <name evidence="1" type="ORF">FZC78_12350</name>
</gene>
<evidence type="ECO:0000313" key="1">
    <source>
        <dbReference type="EMBL" id="TYS16134.1"/>
    </source>
</evidence>
<dbReference type="AlphaFoldDB" id="A0A5D4NR78"/>
<accession>A0A5D4NR78</accession>
<comment type="caution">
    <text evidence="1">The sequence shown here is derived from an EMBL/GenBank/DDBJ whole genome shotgun (WGS) entry which is preliminary data.</text>
</comment>
<organism evidence="1 2">
    <name type="scientific">Rossellomorea vietnamensis</name>
    <dbReference type="NCBI Taxonomy" id="218284"/>
    <lineage>
        <taxon>Bacteria</taxon>
        <taxon>Bacillati</taxon>
        <taxon>Bacillota</taxon>
        <taxon>Bacilli</taxon>
        <taxon>Bacillales</taxon>
        <taxon>Bacillaceae</taxon>
        <taxon>Rossellomorea</taxon>
    </lineage>
</organism>
<proteinExistence type="predicted"/>
<dbReference type="RefSeq" id="WP_148940018.1">
    <property type="nucleotide sequence ID" value="NZ_VTEI01000006.1"/>
</dbReference>
<reference evidence="1 2" key="1">
    <citation type="submission" date="2019-08" db="EMBL/GenBank/DDBJ databases">
        <title>Bacillus genomes from the desert of Cuatro Cienegas, Coahuila.</title>
        <authorList>
            <person name="Olmedo-Alvarez G."/>
        </authorList>
    </citation>
    <scope>NUCLEOTIDE SEQUENCE [LARGE SCALE GENOMIC DNA]</scope>
    <source>
        <strain evidence="1 2">CH34_1T</strain>
    </source>
</reference>
<name>A0A5D4NR78_9BACI</name>
<dbReference type="InterPro" id="IPR019688">
    <property type="entry name" value="DUF2533"/>
</dbReference>
<dbReference type="Proteomes" id="UP000322267">
    <property type="component" value="Unassembled WGS sequence"/>
</dbReference>
<evidence type="ECO:0000313" key="2">
    <source>
        <dbReference type="Proteomes" id="UP000322267"/>
    </source>
</evidence>
<dbReference type="EMBL" id="VTEI01000006">
    <property type="protein sequence ID" value="TYS16134.1"/>
    <property type="molecule type" value="Genomic_DNA"/>
</dbReference>